<dbReference type="GO" id="GO:0004067">
    <property type="term" value="F:asparaginase activity"/>
    <property type="evidence" value="ECO:0007669"/>
    <property type="project" value="UniProtKB-UniRule"/>
</dbReference>
<dbReference type="InterPro" id="IPR006034">
    <property type="entry name" value="Asparaginase/glutaminase-like"/>
</dbReference>
<evidence type="ECO:0000256" key="8">
    <source>
        <dbReference type="ARBA" id="ARBA00084074"/>
    </source>
</evidence>
<evidence type="ECO:0000256" key="10">
    <source>
        <dbReference type="PIRSR" id="PIRSR001220-2"/>
    </source>
</evidence>
<evidence type="ECO:0000256" key="7">
    <source>
        <dbReference type="ARBA" id="ARBA00083270"/>
    </source>
</evidence>
<evidence type="ECO:0000256" key="6">
    <source>
        <dbReference type="ARBA" id="ARBA00070898"/>
    </source>
</evidence>
<dbReference type="InterPro" id="IPR004550">
    <property type="entry name" value="AsnASE_II"/>
</dbReference>
<dbReference type="Gene3D" id="3.40.50.1170">
    <property type="entry name" value="L-asparaginase, N-terminal domain"/>
    <property type="match status" value="1"/>
</dbReference>
<dbReference type="RefSeq" id="WP_245355164.1">
    <property type="nucleotide sequence ID" value="NZ_JAMHFX010000219.1"/>
</dbReference>
<feature type="active site" description="O-isoaspartyl threonine intermediate" evidence="9">
    <location>
        <position position="63"/>
    </location>
</feature>
<comment type="catalytic activity">
    <reaction evidence="4">
        <text>L-glutamine + H2O = L-glutamate + NH4(+)</text>
        <dbReference type="Rhea" id="RHEA:15889"/>
        <dbReference type="ChEBI" id="CHEBI:15377"/>
        <dbReference type="ChEBI" id="CHEBI:28938"/>
        <dbReference type="ChEBI" id="CHEBI:29985"/>
        <dbReference type="ChEBI" id="CHEBI:58359"/>
        <dbReference type="EC" id="3.5.1.38"/>
    </reaction>
</comment>
<proteinExistence type="inferred from homology"/>
<dbReference type="CDD" id="cd08964">
    <property type="entry name" value="L-asparaginase_II"/>
    <property type="match status" value="1"/>
</dbReference>
<evidence type="ECO:0000313" key="17">
    <source>
        <dbReference type="Proteomes" id="UP001202943"/>
    </source>
</evidence>
<evidence type="ECO:0000256" key="2">
    <source>
        <dbReference type="ARBA" id="ARBA00022801"/>
    </source>
</evidence>
<sequence length="376" mass="39338">MSITIQSSSFRQFFTQKLLAAAMVSLLTGFVVVAPAYAQEKPMSTTNQQAALPRVLLLATGGTIAGSADNRGSGAYNAGAIGAQQLVSSVAGLGDLASLSAEQVASIGSQDMSDDIWLKLASRIQKALDQGEADAVVVTHGTDTMEETAFFLSLVLKTDKPVVLVGSMRPATALGADGPANIYEAVQVAVDKQSKGRGVMVVMNDQIDSARGVTKTHSTSVQTMQSPNLGSQGYVDLGHVRFVKPAVPGQLLKLPEAPLPRVEIIYSHSNMDALQIEHAIADKAKGIVLAGMGDGNTSKAALAALEKAAAQGIVVVRSTRVSKGYVNRNVEVDDSKSGFVASMDLNPQKARVLTQLLIANGVTDPQKVQEAFLNGH</sequence>
<evidence type="ECO:0000256" key="11">
    <source>
        <dbReference type="PROSITE-ProRule" id="PRU10099"/>
    </source>
</evidence>
<evidence type="ECO:0000259" key="15">
    <source>
        <dbReference type="Pfam" id="PF17763"/>
    </source>
</evidence>
<gene>
    <name evidence="16" type="ORF">M8C81_22150</name>
</gene>
<dbReference type="EC" id="3.5.1.38" evidence="5"/>
<dbReference type="InterPro" id="IPR036152">
    <property type="entry name" value="Asp/glu_Ase-like_sf"/>
</dbReference>
<evidence type="ECO:0000256" key="4">
    <source>
        <dbReference type="ARBA" id="ARBA00052564"/>
    </source>
</evidence>
<comment type="caution">
    <text evidence="16">The sequence shown here is derived from an EMBL/GenBank/DDBJ whole genome shotgun (WGS) entry which is preliminary data.</text>
</comment>
<dbReference type="InterPro" id="IPR027475">
    <property type="entry name" value="Asparaginase/glutaminase_AS2"/>
</dbReference>
<dbReference type="AlphaFoldDB" id="A0AAW5HQ75"/>
<dbReference type="SMART" id="SM00870">
    <property type="entry name" value="Asparaginase"/>
    <property type="match status" value="1"/>
</dbReference>
<evidence type="ECO:0000256" key="1">
    <source>
        <dbReference type="ARBA" id="ARBA00010518"/>
    </source>
</evidence>
<dbReference type="InterPro" id="IPR027473">
    <property type="entry name" value="L-asparaginase_C"/>
</dbReference>
<reference evidence="16" key="2">
    <citation type="submission" date="2023-08" db="EMBL/GenBank/DDBJ databases">
        <title>Isolation, Identification, Denitrification Characteristics of A Highly Efficient Aerobic Denitrifying Bacterial Strain DS2.</title>
        <authorList>
            <person name="Wang H."/>
        </authorList>
    </citation>
    <scope>NUCLEOTIDE SEQUENCE</scope>
    <source>
        <strain evidence="16">DS2</strain>
    </source>
</reference>
<dbReference type="InterPro" id="IPR037152">
    <property type="entry name" value="L-asparaginase_N_sf"/>
</dbReference>
<evidence type="ECO:0000256" key="3">
    <source>
        <dbReference type="ARBA" id="ARBA00050130"/>
    </source>
</evidence>
<dbReference type="PIRSF" id="PIRSF500176">
    <property type="entry name" value="L_ASNase"/>
    <property type="match status" value="1"/>
</dbReference>
<dbReference type="InterPro" id="IPR040919">
    <property type="entry name" value="Asparaginase_C"/>
</dbReference>
<dbReference type="PRINTS" id="PR00139">
    <property type="entry name" value="ASNGLNASE"/>
</dbReference>
<evidence type="ECO:0000256" key="13">
    <source>
        <dbReference type="RuleBase" id="RU004456"/>
    </source>
</evidence>
<comment type="similarity">
    <text evidence="1 13">Belongs to the asparaginase 1 family.</text>
</comment>
<comment type="catalytic activity">
    <reaction evidence="3">
        <text>L-asparagine + H2O = L-aspartate + NH4(+)</text>
        <dbReference type="Rhea" id="RHEA:21016"/>
        <dbReference type="ChEBI" id="CHEBI:15377"/>
        <dbReference type="ChEBI" id="CHEBI:28938"/>
        <dbReference type="ChEBI" id="CHEBI:29991"/>
        <dbReference type="ChEBI" id="CHEBI:58048"/>
        <dbReference type="EC" id="3.5.1.38"/>
    </reaction>
</comment>
<dbReference type="PROSITE" id="PS00144">
    <property type="entry name" value="ASN_GLN_ASE_1"/>
    <property type="match status" value="1"/>
</dbReference>
<dbReference type="PROSITE" id="PS00917">
    <property type="entry name" value="ASN_GLN_ASE_2"/>
    <property type="match status" value="1"/>
</dbReference>
<dbReference type="PIRSF" id="PIRSF001220">
    <property type="entry name" value="L-ASNase_gatD"/>
    <property type="match status" value="1"/>
</dbReference>
<evidence type="ECO:0000256" key="5">
    <source>
        <dbReference type="ARBA" id="ARBA00066751"/>
    </source>
</evidence>
<dbReference type="InterPro" id="IPR020827">
    <property type="entry name" value="Asparaginase/glutaminase_AS1"/>
</dbReference>
<evidence type="ECO:0000256" key="9">
    <source>
        <dbReference type="PIRSR" id="PIRSR001220-1"/>
    </source>
</evidence>
<dbReference type="InterPro" id="IPR027474">
    <property type="entry name" value="L-asparaginase_N"/>
</dbReference>
<dbReference type="Gene3D" id="3.40.50.40">
    <property type="match status" value="1"/>
</dbReference>
<dbReference type="Proteomes" id="UP001202943">
    <property type="component" value="Unassembled WGS sequence"/>
</dbReference>
<evidence type="ECO:0000313" key="16">
    <source>
        <dbReference type="EMBL" id="MCO1623303.1"/>
    </source>
</evidence>
<dbReference type="Pfam" id="PF17763">
    <property type="entry name" value="Asparaginase_C"/>
    <property type="match status" value="1"/>
</dbReference>
<dbReference type="Pfam" id="PF00710">
    <property type="entry name" value="Asparaginase"/>
    <property type="match status" value="1"/>
</dbReference>
<evidence type="ECO:0000256" key="12">
    <source>
        <dbReference type="PROSITE-ProRule" id="PRU10100"/>
    </source>
</evidence>
<dbReference type="GO" id="GO:0006528">
    <property type="term" value="P:asparagine metabolic process"/>
    <property type="evidence" value="ECO:0007669"/>
    <property type="project" value="InterPro"/>
</dbReference>
<dbReference type="SUPFAM" id="SSF53774">
    <property type="entry name" value="Glutaminase/Asparaginase"/>
    <property type="match status" value="1"/>
</dbReference>
<organism evidence="16 17">
    <name type="scientific">Pseudomonas putida</name>
    <name type="common">Arthrobacter siderocapsulatus</name>
    <dbReference type="NCBI Taxonomy" id="303"/>
    <lineage>
        <taxon>Bacteria</taxon>
        <taxon>Pseudomonadati</taxon>
        <taxon>Pseudomonadota</taxon>
        <taxon>Gammaproteobacteria</taxon>
        <taxon>Pseudomonadales</taxon>
        <taxon>Pseudomonadaceae</taxon>
        <taxon>Pseudomonas</taxon>
    </lineage>
</organism>
<evidence type="ECO:0000259" key="14">
    <source>
        <dbReference type="Pfam" id="PF00710"/>
    </source>
</evidence>
<dbReference type="PROSITE" id="PS51732">
    <property type="entry name" value="ASN_GLN_ASE_3"/>
    <property type="match status" value="1"/>
</dbReference>
<dbReference type="PANTHER" id="PTHR11707:SF28">
    <property type="entry name" value="60 KDA LYSOPHOSPHOLIPASE"/>
    <property type="match status" value="1"/>
</dbReference>
<dbReference type="GO" id="GO:0050417">
    <property type="term" value="F:glutamin-(asparagin-)ase activity"/>
    <property type="evidence" value="ECO:0007669"/>
    <property type="project" value="UniProtKB-EC"/>
</dbReference>
<keyword evidence="2" id="KW-0378">Hydrolase</keyword>
<feature type="domain" description="L-asparaginase N-terminal" evidence="14">
    <location>
        <begin position="54"/>
        <end position="245"/>
    </location>
</feature>
<dbReference type="EMBL" id="JAMHFX010000219">
    <property type="protein sequence ID" value="MCO1623303.1"/>
    <property type="molecule type" value="Genomic_DNA"/>
</dbReference>
<reference evidence="16" key="1">
    <citation type="submission" date="2022-05" db="EMBL/GenBank/DDBJ databases">
        <authorList>
            <person name="Yi M."/>
        </authorList>
    </citation>
    <scope>NUCLEOTIDE SEQUENCE</scope>
    <source>
        <strain evidence="16">DS2</strain>
    </source>
</reference>
<feature type="active site" evidence="11">
    <location>
        <position position="63"/>
    </location>
</feature>
<feature type="binding site" evidence="10">
    <location>
        <begin position="142"/>
        <end position="143"/>
    </location>
    <ligand>
        <name>substrate</name>
    </ligand>
</feature>
<feature type="binding site" evidence="10">
    <location>
        <position position="109"/>
    </location>
    <ligand>
        <name>substrate</name>
    </ligand>
</feature>
<feature type="active site" evidence="12">
    <location>
        <position position="142"/>
    </location>
</feature>
<protein>
    <recommendedName>
        <fullName evidence="6">Glutaminase-asparaginase</fullName>
        <ecNumber evidence="5">3.5.1.38</ecNumber>
    </recommendedName>
    <alternativeName>
        <fullName evidence="8">L-ASNase/L-GLNase</fullName>
    </alternativeName>
    <alternativeName>
        <fullName evidence="7">L-asparagine/L-glutamine amidohydrolase</fullName>
    </alternativeName>
</protein>
<feature type="domain" description="Asparaginase/glutaminase C-terminal" evidence="15">
    <location>
        <begin position="261"/>
        <end position="372"/>
    </location>
</feature>
<accession>A0AAW5HQ75</accession>
<dbReference type="NCBIfam" id="TIGR00520">
    <property type="entry name" value="asnASE_II"/>
    <property type="match status" value="1"/>
</dbReference>
<name>A0AAW5HQ75_PSEPU</name>
<dbReference type="FunFam" id="3.40.50.1170:FF:000001">
    <property type="entry name" value="L-asparaginase 2"/>
    <property type="match status" value="1"/>
</dbReference>
<dbReference type="PANTHER" id="PTHR11707">
    <property type="entry name" value="L-ASPARAGINASE"/>
    <property type="match status" value="1"/>
</dbReference>